<dbReference type="OrthoDB" id="699118at2"/>
<sequence length="292" mass="32751">MNCILLSLCLFFNKPNAYSGDQKRESMNVNGIERAYVRYIPEMTDKKDIKMPMVISLHGGFATPKGQFHLADFRPLADRDKFIVVCPASKHIWHDGRNNKGIDDVKFIDQLITYMVKTYHADPERVYVTGISNGGFMTSRLACQLSNRIAAIAVVAGSMNENEGYAPVKPMPVIYMHGTKDPVFSNKGGKFFGRLTYSQDQAIKLWAKIDKCSSTPVVSNLPDNANDGTSIVKEEYSNPNNGVKVVGYTINNGGHTWPGGWQYLPKFIVGKTTKNLDACQVIWDFFKQYKLN</sequence>
<evidence type="ECO:0000313" key="4">
    <source>
        <dbReference type="Proteomes" id="UP000286701"/>
    </source>
</evidence>
<dbReference type="PANTHER" id="PTHR43037:SF1">
    <property type="entry name" value="BLL1128 PROTEIN"/>
    <property type="match status" value="1"/>
</dbReference>
<organism evidence="3 4">
    <name type="scientific">Mucilaginibacter gilvus</name>
    <dbReference type="NCBI Taxonomy" id="2305909"/>
    <lineage>
        <taxon>Bacteria</taxon>
        <taxon>Pseudomonadati</taxon>
        <taxon>Bacteroidota</taxon>
        <taxon>Sphingobacteriia</taxon>
        <taxon>Sphingobacteriales</taxon>
        <taxon>Sphingobacteriaceae</taxon>
        <taxon>Mucilaginibacter</taxon>
    </lineage>
</organism>
<proteinExistence type="predicted"/>
<dbReference type="SUPFAM" id="SSF53474">
    <property type="entry name" value="alpha/beta-Hydrolases"/>
    <property type="match status" value="1"/>
</dbReference>
<dbReference type="GO" id="GO:0016787">
    <property type="term" value="F:hydrolase activity"/>
    <property type="evidence" value="ECO:0007669"/>
    <property type="project" value="UniProtKB-KW"/>
</dbReference>
<dbReference type="InterPro" id="IPR010126">
    <property type="entry name" value="Esterase_phb"/>
</dbReference>
<keyword evidence="2" id="KW-0378">Hydrolase</keyword>
<reference evidence="3 4" key="1">
    <citation type="submission" date="2019-01" db="EMBL/GenBank/DDBJ databases">
        <title>Mucilaginibacter antarcticum sp. nov., isolated from antarctic soil.</title>
        <authorList>
            <person name="Yan Y.-Q."/>
            <person name="Du Z.-J."/>
        </authorList>
    </citation>
    <scope>NUCLEOTIDE SEQUENCE [LARGE SCALE GENOMIC DNA]</scope>
    <source>
        <strain evidence="3 4">F01003</strain>
    </source>
</reference>
<keyword evidence="4" id="KW-1185">Reference proteome</keyword>
<keyword evidence="1" id="KW-0732">Signal</keyword>
<evidence type="ECO:0000256" key="1">
    <source>
        <dbReference type="ARBA" id="ARBA00022729"/>
    </source>
</evidence>
<dbReference type="InterPro" id="IPR050955">
    <property type="entry name" value="Plant_Biomass_Hydrol_Est"/>
</dbReference>
<dbReference type="Proteomes" id="UP000286701">
    <property type="component" value="Unassembled WGS sequence"/>
</dbReference>
<dbReference type="AlphaFoldDB" id="A0A3S3US48"/>
<name>A0A3S3US48_9SPHI</name>
<dbReference type="PANTHER" id="PTHR43037">
    <property type="entry name" value="UNNAMED PRODUCT-RELATED"/>
    <property type="match status" value="1"/>
</dbReference>
<comment type="caution">
    <text evidence="3">The sequence shown here is derived from an EMBL/GenBank/DDBJ whole genome shotgun (WGS) entry which is preliminary data.</text>
</comment>
<dbReference type="EMBL" id="SBIW01000008">
    <property type="protein sequence ID" value="RWY49400.1"/>
    <property type="molecule type" value="Genomic_DNA"/>
</dbReference>
<dbReference type="Pfam" id="PF10503">
    <property type="entry name" value="Esterase_PHB"/>
    <property type="match status" value="1"/>
</dbReference>
<evidence type="ECO:0000313" key="3">
    <source>
        <dbReference type="EMBL" id="RWY49400.1"/>
    </source>
</evidence>
<dbReference type="GO" id="GO:0005576">
    <property type="term" value="C:extracellular region"/>
    <property type="evidence" value="ECO:0007669"/>
    <property type="project" value="InterPro"/>
</dbReference>
<evidence type="ECO:0000256" key="2">
    <source>
        <dbReference type="ARBA" id="ARBA00022801"/>
    </source>
</evidence>
<protein>
    <submittedName>
        <fullName evidence="3">Phospholipase</fullName>
    </submittedName>
</protein>
<dbReference type="Gene3D" id="3.40.50.1820">
    <property type="entry name" value="alpha/beta hydrolase"/>
    <property type="match status" value="1"/>
</dbReference>
<dbReference type="InterPro" id="IPR029058">
    <property type="entry name" value="AB_hydrolase_fold"/>
</dbReference>
<accession>A0A3S3US48</accession>
<gene>
    <name evidence="3" type="ORF">EPL05_18510</name>
</gene>